<dbReference type="eggNOG" id="COG1393">
    <property type="taxonomic scope" value="Bacteria"/>
</dbReference>
<evidence type="ECO:0000313" key="3">
    <source>
        <dbReference type="Proteomes" id="UP000003157"/>
    </source>
</evidence>
<dbReference type="PANTHER" id="PTHR30041">
    <property type="entry name" value="ARSENATE REDUCTASE"/>
    <property type="match status" value="1"/>
</dbReference>
<dbReference type="InterPro" id="IPR036249">
    <property type="entry name" value="Thioredoxin-like_sf"/>
</dbReference>
<comment type="caution">
    <text evidence="2">The sequence shown here is derived from an EMBL/GenBank/DDBJ whole genome shotgun (WGS) entry which is preliminary data.</text>
</comment>
<sequence>MIRIYTAPSCASCRKVKAWLKEHQIPYVEKNIFSTLLRETELRELLERSENGTDDIISKRSKIIKENQVDLDDMSVNQLIHFIQENPSILKRPIIIDERRFQVGYNAEEIRAFIPRELRRLQECDNSDFCPQFTDIKTEYYKNQQADCPERCE</sequence>
<protein>
    <submittedName>
        <fullName evidence="2">Arsenate reductase</fullName>
    </submittedName>
</protein>
<dbReference type="GeneID" id="78230655"/>
<keyword evidence="3" id="KW-1185">Reference proteome</keyword>
<proteinExistence type="inferred from homology"/>
<dbReference type="NCBIfam" id="TIGR01617">
    <property type="entry name" value="arsC_related"/>
    <property type="match status" value="1"/>
</dbReference>
<dbReference type="Pfam" id="PF03960">
    <property type="entry name" value="ArsC"/>
    <property type="match status" value="1"/>
</dbReference>
<dbReference type="STRING" id="100884.GCA_000269565_02852"/>
<dbReference type="CDD" id="cd03032">
    <property type="entry name" value="ArsC_Spx"/>
    <property type="match status" value="1"/>
</dbReference>
<dbReference type="SUPFAM" id="SSF52833">
    <property type="entry name" value="Thioredoxin-like"/>
    <property type="match status" value="1"/>
</dbReference>
<dbReference type="PROSITE" id="PS51353">
    <property type="entry name" value="ARSC"/>
    <property type="match status" value="1"/>
</dbReference>
<dbReference type="Gene3D" id="3.40.30.10">
    <property type="entry name" value="Glutaredoxin"/>
    <property type="match status" value="1"/>
</dbReference>
<dbReference type="PANTHER" id="PTHR30041:SF7">
    <property type="entry name" value="GLOBAL TRANSCRIPTIONAL REGULATOR SPX"/>
    <property type="match status" value="1"/>
</dbReference>
<evidence type="ECO:0000256" key="1">
    <source>
        <dbReference type="PROSITE-ProRule" id="PRU01282"/>
    </source>
</evidence>
<gene>
    <name evidence="2" type="ORF">HMPREF9488_01005</name>
</gene>
<dbReference type="AlphaFoldDB" id="E7G8B7"/>
<reference evidence="2 3" key="1">
    <citation type="submission" date="2010-12" db="EMBL/GenBank/DDBJ databases">
        <title>The Genome Sequence of Coprobacillus sp. strain 29_1.</title>
        <authorList>
            <consortium name="The Broad Institute Genome Sequencing Platform"/>
            <person name="Earl A."/>
            <person name="Ward D."/>
            <person name="Feldgarden M."/>
            <person name="Gevers D."/>
            <person name="Daigneault M."/>
            <person name="Sibley C.D."/>
            <person name="White A."/>
            <person name="Strauss J."/>
            <person name="Allen-Vercoe E."/>
            <person name="Young S.K."/>
            <person name="Zeng Q."/>
            <person name="Gargeya S."/>
            <person name="Fitzgerald M."/>
            <person name="Haas B."/>
            <person name="Abouelleil A."/>
            <person name="Alvarado L."/>
            <person name="Arachchi H.M."/>
            <person name="Berlin A."/>
            <person name="Brown A."/>
            <person name="Chapman S.B."/>
            <person name="Chen Z."/>
            <person name="Dunbar C."/>
            <person name="Freedman E."/>
            <person name="Gearin G."/>
            <person name="Gellesch M."/>
            <person name="Goldberg J."/>
            <person name="Griggs A."/>
            <person name="Gujja S."/>
            <person name="Heilman E."/>
            <person name="Heiman D."/>
            <person name="Howarth C."/>
            <person name="Larson L."/>
            <person name="Lui A."/>
            <person name="MacDonald P.J.P."/>
            <person name="Mehta T."/>
            <person name="Montmayeur A."/>
            <person name="Murphy C."/>
            <person name="Neiman D."/>
            <person name="Pearson M."/>
            <person name="Priest M."/>
            <person name="Roberts A."/>
            <person name="Saif S."/>
            <person name="Shea T."/>
            <person name="Shenoy N."/>
            <person name="Sisk P."/>
            <person name="Stolte C."/>
            <person name="Sykes S."/>
            <person name="White J."/>
            <person name="Yandava C."/>
            <person name="Nusbaum C."/>
            <person name="Birren B."/>
        </authorList>
    </citation>
    <scope>NUCLEOTIDE SEQUENCE [LARGE SCALE GENOMIC DNA]</scope>
    <source>
        <strain evidence="2 3">29_1</strain>
    </source>
</reference>
<dbReference type="NCBIfam" id="NF002459">
    <property type="entry name" value="PRK01655.1"/>
    <property type="match status" value="1"/>
</dbReference>
<evidence type="ECO:0000313" key="2">
    <source>
        <dbReference type="EMBL" id="EFW05734.1"/>
    </source>
</evidence>
<dbReference type="InterPro" id="IPR006660">
    <property type="entry name" value="Arsenate_reductase-like"/>
</dbReference>
<comment type="similarity">
    <text evidence="1">Belongs to the ArsC family.</text>
</comment>
<name>E7G8B7_9FIRM</name>
<dbReference type="RefSeq" id="WP_008788121.1">
    <property type="nucleotide sequence ID" value="NZ_AKCB01000002.1"/>
</dbReference>
<dbReference type="OrthoDB" id="9794155at2"/>
<dbReference type="EMBL" id="ADKX01000016">
    <property type="protein sequence ID" value="EFW05734.1"/>
    <property type="molecule type" value="Genomic_DNA"/>
</dbReference>
<dbReference type="HOGENOM" id="CLU_116644_1_1_9"/>
<accession>E7G8B7</accession>
<dbReference type="InterPro" id="IPR006504">
    <property type="entry name" value="Tscrpt_reg_Spx/MgsR"/>
</dbReference>
<dbReference type="Proteomes" id="UP000003157">
    <property type="component" value="Unassembled WGS sequence"/>
</dbReference>
<organism evidence="2 3">
    <name type="scientific">Coprobacillus cateniformis</name>
    <dbReference type="NCBI Taxonomy" id="100884"/>
    <lineage>
        <taxon>Bacteria</taxon>
        <taxon>Bacillati</taxon>
        <taxon>Bacillota</taxon>
        <taxon>Erysipelotrichia</taxon>
        <taxon>Erysipelotrichales</taxon>
        <taxon>Coprobacillaceae</taxon>
        <taxon>Coprobacillus</taxon>
    </lineage>
</organism>